<keyword evidence="1" id="KW-1133">Transmembrane helix</keyword>
<comment type="caution">
    <text evidence="2">The sequence shown here is derived from an EMBL/GenBank/DDBJ whole genome shotgun (WGS) entry which is preliminary data.</text>
</comment>
<evidence type="ECO:0000313" key="3">
    <source>
        <dbReference type="Proteomes" id="UP000262325"/>
    </source>
</evidence>
<organism evidence="2 3">
    <name type="scientific">Flexistipes sinusarabici</name>
    <dbReference type="NCBI Taxonomy" id="2352"/>
    <lineage>
        <taxon>Bacteria</taxon>
        <taxon>Pseudomonadati</taxon>
        <taxon>Deferribacterota</taxon>
        <taxon>Deferribacteres</taxon>
        <taxon>Deferribacterales</taxon>
        <taxon>Flexistipitaceae</taxon>
        <taxon>Flexistipes</taxon>
    </lineage>
</organism>
<evidence type="ECO:0000313" key="2">
    <source>
        <dbReference type="EMBL" id="HCW93503.1"/>
    </source>
</evidence>
<keyword evidence="1" id="KW-0472">Membrane</keyword>
<keyword evidence="1" id="KW-0812">Transmembrane</keyword>
<dbReference type="AlphaFoldDB" id="A0A3D5QCP3"/>
<name>A0A3D5QCP3_FLESI</name>
<dbReference type="SUPFAM" id="SSF55874">
    <property type="entry name" value="ATPase domain of HSP90 chaperone/DNA topoisomerase II/histidine kinase"/>
    <property type="match status" value="1"/>
</dbReference>
<proteinExistence type="predicted"/>
<protein>
    <submittedName>
        <fullName evidence="2">Uncharacterized protein</fullName>
    </submittedName>
</protein>
<evidence type="ECO:0000256" key="1">
    <source>
        <dbReference type="SAM" id="Phobius"/>
    </source>
</evidence>
<dbReference type="Proteomes" id="UP000262325">
    <property type="component" value="Unassembled WGS sequence"/>
</dbReference>
<feature type="transmembrane region" description="Helical" evidence="1">
    <location>
        <begin position="104"/>
        <end position="124"/>
    </location>
</feature>
<sequence>MKKLFNVSFELKIFLFIIVTLVIGLSMLNAIFLYSFKTEIQKRISLEIDRHQELSRYTKPNEPAYLKVSEKNIFIPGYELYDIRGRYKYYVDKSYLEEEVRNKLLLMFYWDAVIIFSVSVLYYFTAYRLIKNRENYSKSFEIILLVLGHKLKNYLAGQRVNAEIIDRGTDSSVIVKLSTLESKYSVVAISKDDKQRDCFVSAQGRIPDPLNPTLSGCYAAFNRASKELQNLQMRNLNYKHIRDAVNRIKTGNRMLTAELENIFSFVKKFGIQNGTKNEKNTSNSFFRQNINLPEIFDEVEKEYYETQISCEDIPSGAKKIKKKINLKRVSVNYDDMKFILFLLMDNAYKYSEDFIYIRAGVYKRKKYLFVINDFGSPVESGLGVGLSVAEQLCKKNGIKLSWNAGKYFTSKIIF</sequence>
<reference evidence="2 3" key="1">
    <citation type="journal article" date="2018" name="Nat. Biotechnol.">
        <title>A standardized bacterial taxonomy based on genome phylogeny substantially revises the tree of life.</title>
        <authorList>
            <person name="Parks D.H."/>
            <person name="Chuvochina M."/>
            <person name="Waite D.W."/>
            <person name="Rinke C."/>
            <person name="Skarshewski A."/>
            <person name="Chaumeil P.A."/>
            <person name="Hugenholtz P."/>
        </authorList>
    </citation>
    <scope>NUCLEOTIDE SEQUENCE [LARGE SCALE GENOMIC DNA]</scope>
    <source>
        <strain evidence="2">UBA8672</strain>
    </source>
</reference>
<gene>
    <name evidence="2" type="ORF">DHM44_07455</name>
</gene>
<dbReference type="InterPro" id="IPR036890">
    <property type="entry name" value="HATPase_C_sf"/>
</dbReference>
<accession>A0A3D5QCP3</accession>
<dbReference type="EMBL" id="DPPF01000154">
    <property type="protein sequence ID" value="HCW93503.1"/>
    <property type="molecule type" value="Genomic_DNA"/>
</dbReference>
<feature type="transmembrane region" description="Helical" evidence="1">
    <location>
        <begin position="13"/>
        <end position="36"/>
    </location>
</feature>